<gene>
    <name evidence="3" type="ORF">GCM10022255_021910</name>
</gene>
<reference evidence="4" key="1">
    <citation type="journal article" date="2019" name="Int. J. Syst. Evol. Microbiol.">
        <title>The Global Catalogue of Microorganisms (GCM) 10K type strain sequencing project: providing services to taxonomists for standard genome sequencing and annotation.</title>
        <authorList>
            <consortium name="The Broad Institute Genomics Platform"/>
            <consortium name="The Broad Institute Genome Sequencing Center for Infectious Disease"/>
            <person name="Wu L."/>
            <person name="Ma J."/>
        </authorList>
    </citation>
    <scope>NUCLEOTIDE SEQUENCE [LARGE SCALE GENOMIC DNA]</scope>
    <source>
        <strain evidence="4">JCM 17441</strain>
    </source>
</reference>
<evidence type="ECO:0000259" key="2">
    <source>
        <dbReference type="PROSITE" id="PS51112"/>
    </source>
</evidence>
<comment type="caution">
    <text evidence="3">The sequence shown here is derived from an EMBL/GenBank/DDBJ whole genome shotgun (WGS) entry which is preliminary data.</text>
</comment>
<dbReference type="PANTHER" id="PTHR13016:SF0">
    <property type="entry name" value="AMME SYNDROME CANDIDATE GENE 1 PROTEIN"/>
    <property type="match status" value="1"/>
</dbReference>
<dbReference type="NCBIfam" id="TIGR04335">
    <property type="entry name" value="AmmeMemoSam_A"/>
    <property type="match status" value="1"/>
</dbReference>
<dbReference type="PANTHER" id="PTHR13016">
    <property type="entry name" value="AMMECR1 HOMOLOG"/>
    <property type="match status" value="1"/>
</dbReference>
<dbReference type="EMBL" id="BAABAT010000004">
    <property type="protein sequence ID" value="GAA4247158.1"/>
    <property type="molecule type" value="Genomic_DNA"/>
</dbReference>
<dbReference type="InterPro" id="IPR023473">
    <property type="entry name" value="AMMECR1"/>
</dbReference>
<organism evidence="3 4">
    <name type="scientific">Dactylosporangium darangshiense</name>
    <dbReference type="NCBI Taxonomy" id="579108"/>
    <lineage>
        <taxon>Bacteria</taxon>
        <taxon>Bacillati</taxon>
        <taxon>Actinomycetota</taxon>
        <taxon>Actinomycetes</taxon>
        <taxon>Micromonosporales</taxon>
        <taxon>Micromonosporaceae</taxon>
        <taxon>Dactylosporangium</taxon>
    </lineage>
</organism>
<dbReference type="Gene3D" id="3.30.1490.150">
    <property type="entry name" value="Hypothetical protein ph0010, domain 2"/>
    <property type="match status" value="1"/>
</dbReference>
<feature type="compositionally biased region" description="Low complexity" evidence="1">
    <location>
        <begin position="228"/>
        <end position="238"/>
    </location>
</feature>
<dbReference type="Gene3D" id="3.30.700.20">
    <property type="entry name" value="Hypothetical protein ph0010, domain 1"/>
    <property type="match status" value="1"/>
</dbReference>
<dbReference type="InterPro" id="IPR027623">
    <property type="entry name" value="AmmeMemoSam_A"/>
</dbReference>
<protein>
    <recommendedName>
        <fullName evidence="2">AMMECR1 domain-containing protein</fullName>
    </recommendedName>
</protein>
<dbReference type="InterPro" id="IPR036071">
    <property type="entry name" value="AMMECR1_dom_sf"/>
</dbReference>
<dbReference type="InterPro" id="IPR027485">
    <property type="entry name" value="AMMECR1_N"/>
</dbReference>
<dbReference type="PROSITE" id="PS51112">
    <property type="entry name" value="AMMECR1"/>
    <property type="match status" value="1"/>
</dbReference>
<accession>A0ABP8D4F4</accession>
<proteinExistence type="predicted"/>
<feature type="domain" description="AMMECR1" evidence="2">
    <location>
        <begin position="10"/>
        <end position="197"/>
    </location>
</feature>
<evidence type="ECO:0000313" key="3">
    <source>
        <dbReference type="EMBL" id="GAA4247158.1"/>
    </source>
</evidence>
<dbReference type="Proteomes" id="UP001500620">
    <property type="component" value="Unassembled WGS sequence"/>
</dbReference>
<feature type="region of interest" description="Disordered" evidence="1">
    <location>
        <begin position="208"/>
        <end position="295"/>
    </location>
</feature>
<dbReference type="NCBIfam" id="TIGR00296">
    <property type="entry name" value="TIGR00296 family protein"/>
    <property type="match status" value="1"/>
</dbReference>
<dbReference type="SUPFAM" id="SSF143447">
    <property type="entry name" value="AMMECR1-like"/>
    <property type="match status" value="1"/>
</dbReference>
<name>A0ABP8D4F4_9ACTN</name>
<feature type="compositionally biased region" description="Gly residues" evidence="1">
    <location>
        <begin position="239"/>
        <end position="295"/>
    </location>
</feature>
<evidence type="ECO:0000313" key="4">
    <source>
        <dbReference type="Proteomes" id="UP001500620"/>
    </source>
</evidence>
<feature type="compositionally biased region" description="Low complexity" evidence="1">
    <location>
        <begin position="210"/>
        <end position="220"/>
    </location>
</feature>
<dbReference type="InterPro" id="IPR002733">
    <property type="entry name" value="AMMECR1_domain"/>
</dbReference>
<dbReference type="Pfam" id="PF01871">
    <property type="entry name" value="AMMECR1"/>
    <property type="match status" value="1"/>
</dbReference>
<dbReference type="RefSeq" id="WP_345124012.1">
    <property type="nucleotide sequence ID" value="NZ_BAABAT010000004.1"/>
</dbReference>
<evidence type="ECO:0000256" key="1">
    <source>
        <dbReference type="SAM" id="MobiDB-lite"/>
    </source>
</evidence>
<keyword evidence="4" id="KW-1185">Reference proteome</keyword>
<sequence>MTVTAALSLTDGHFLARLAADAVHARLTGKRLSARIPPDSPLHDDGATFVTLERNGALRGCVGSLEPVRPLHRDVVQNAMRAMNDPRLPPVTPLDWPSLDVKVSVLDRPEPIASESRDDLLAALRPGVDGLILLTDDGRRATFLPSVWAKVTDPELFLAALLRKGGWPEVGWPAGLRASRYGSTEFHNHAPRAALPLVATAVTSSPATIDGVAPDPDAAAGGPGGVASGPDGAASGPDGAAGGPGGASGEPGGVAGGPGGVAGGPGGLASGPGDAAGGIGGAADGPGLGAGGHEA</sequence>